<evidence type="ECO:0000313" key="2">
    <source>
        <dbReference type="Proteomes" id="UP001597344"/>
    </source>
</evidence>
<name>A0ABW5B0D7_9FLAO</name>
<keyword evidence="2" id="KW-1185">Reference proteome</keyword>
<reference evidence="2" key="1">
    <citation type="journal article" date="2019" name="Int. J. Syst. Evol. Microbiol.">
        <title>The Global Catalogue of Microorganisms (GCM) 10K type strain sequencing project: providing services to taxonomists for standard genome sequencing and annotation.</title>
        <authorList>
            <consortium name="The Broad Institute Genomics Platform"/>
            <consortium name="The Broad Institute Genome Sequencing Center for Infectious Disease"/>
            <person name="Wu L."/>
            <person name="Ma J."/>
        </authorList>
    </citation>
    <scope>NUCLEOTIDE SEQUENCE [LARGE SCALE GENOMIC DNA]</scope>
    <source>
        <strain evidence="2">DT92</strain>
    </source>
</reference>
<protein>
    <submittedName>
        <fullName evidence="1">Glycosyltransferase family 4 protein</fullName>
        <ecNumber evidence="1">2.4.-.-</ecNumber>
    </submittedName>
</protein>
<proteinExistence type="predicted"/>
<dbReference type="EMBL" id="JBHUHY010000015">
    <property type="protein sequence ID" value="MFD2187950.1"/>
    <property type="molecule type" value="Genomic_DNA"/>
</dbReference>
<dbReference type="EC" id="2.4.-.-" evidence="1"/>
<dbReference type="RefSeq" id="WP_378320953.1">
    <property type="nucleotide sequence ID" value="NZ_JBHUHY010000015.1"/>
</dbReference>
<organism evidence="1 2">
    <name type="scientific">Aquimarina celericrescens</name>
    <dbReference type="NCBI Taxonomy" id="1964542"/>
    <lineage>
        <taxon>Bacteria</taxon>
        <taxon>Pseudomonadati</taxon>
        <taxon>Bacteroidota</taxon>
        <taxon>Flavobacteriia</taxon>
        <taxon>Flavobacteriales</taxon>
        <taxon>Flavobacteriaceae</taxon>
        <taxon>Aquimarina</taxon>
    </lineage>
</organism>
<dbReference type="GO" id="GO:0016757">
    <property type="term" value="F:glycosyltransferase activity"/>
    <property type="evidence" value="ECO:0007669"/>
    <property type="project" value="UniProtKB-KW"/>
</dbReference>
<comment type="caution">
    <text evidence="1">The sequence shown here is derived from an EMBL/GenBank/DDBJ whole genome shotgun (WGS) entry which is preliminary data.</text>
</comment>
<dbReference type="Gene3D" id="3.40.50.2000">
    <property type="entry name" value="Glycogen Phosphorylase B"/>
    <property type="match status" value="1"/>
</dbReference>
<keyword evidence="1" id="KW-0328">Glycosyltransferase</keyword>
<sequence length="417" mass="48745">MNHILIIGFVWPEPNSTAAGTRMLQLIKLFLSQNWKVTFASPAANSEYMIDFDDLGISKIKIEINDPSFDHFIKQLQPNIILFDRFMIEEQFGWRVSKYCPKALKILNTEDLHSLRKTRQASFKNNKKFKIKDLLESDFTKREIASIYRCDLTLIISDFEMTLLKDTFKISEDLLCYLPFLFDTITPEIRNEWLDYEERNHFMTIGNFRHEPNWNSVLYLKQTIWPLIRQELPETELHIYGAYPTPKAIQLHNEKEGFLIKGHAKNTKEVISQARICLAPIRFGAGIKGKLVDAMLYGTPSVTTSIGIEGMFDEDTDWNGFVADDPSIFAKAAIKLYNDNNLWRQSQQNGIEIINTRFQKERFAPLLIDMINIRLSNLEKYRTQNFIGNMLQYHTLRSTEFMSRWIEEKTKTNAPKD</sequence>
<evidence type="ECO:0000313" key="1">
    <source>
        <dbReference type="EMBL" id="MFD2187950.1"/>
    </source>
</evidence>
<dbReference type="Pfam" id="PF13692">
    <property type="entry name" value="Glyco_trans_1_4"/>
    <property type="match status" value="1"/>
</dbReference>
<dbReference type="Proteomes" id="UP001597344">
    <property type="component" value="Unassembled WGS sequence"/>
</dbReference>
<dbReference type="CDD" id="cd03801">
    <property type="entry name" value="GT4_PimA-like"/>
    <property type="match status" value="1"/>
</dbReference>
<keyword evidence="1" id="KW-0808">Transferase</keyword>
<accession>A0ABW5B0D7</accession>
<gene>
    <name evidence="1" type="ORF">ACFSJT_14205</name>
</gene>
<dbReference type="SUPFAM" id="SSF53756">
    <property type="entry name" value="UDP-Glycosyltransferase/glycogen phosphorylase"/>
    <property type="match status" value="1"/>
</dbReference>